<dbReference type="Gene3D" id="3.40.50.300">
    <property type="entry name" value="P-loop containing nucleotide triphosphate hydrolases"/>
    <property type="match status" value="1"/>
</dbReference>
<reference evidence="13 14" key="1">
    <citation type="submission" date="2024-03" db="EMBL/GenBank/DDBJ databases">
        <title>Natural products discovery in diverse microorganisms through a two-stage MS feature dereplication strategy.</title>
        <authorList>
            <person name="Zhang R."/>
        </authorList>
    </citation>
    <scope>NUCLEOTIDE SEQUENCE [LARGE SCALE GENOMIC DNA]</scope>
    <source>
        <strain evidence="13 14">18930</strain>
    </source>
</reference>
<evidence type="ECO:0000256" key="10">
    <source>
        <dbReference type="SAM" id="Phobius"/>
    </source>
</evidence>
<evidence type="ECO:0000259" key="12">
    <source>
        <dbReference type="PROSITE" id="PS50929"/>
    </source>
</evidence>
<dbReference type="RefSeq" id="WP_338892064.1">
    <property type="nucleotide sequence ID" value="NZ_CP147846.1"/>
</dbReference>
<feature type="transmembrane region" description="Helical" evidence="10">
    <location>
        <begin position="142"/>
        <end position="168"/>
    </location>
</feature>
<evidence type="ECO:0000256" key="9">
    <source>
        <dbReference type="ARBA" id="ARBA00023455"/>
    </source>
</evidence>
<dbReference type="Pfam" id="PF00005">
    <property type="entry name" value="ABC_tran"/>
    <property type="match status" value="1"/>
</dbReference>
<evidence type="ECO:0000256" key="4">
    <source>
        <dbReference type="ARBA" id="ARBA00022741"/>
    </source>
</evidence>
<protein>
    <submittedName>
        <fullName evidence="13">ABC transporter ATP-binding protein</fullName>
    </submittedName>
</protein>
<proteinExistence type="inferred from homology"/>
<dbReference type="InterPro" id="IPR017871">
    <property type="entry name" value="ABC_transporter-like_CS"/>
</dbReference>
<feature type="transmembrane region" description="Helical" evidence="10">
    <location>
        <begin position="238"/>
        <end position="259"/>
    </location>
</feature>
<evidence type="ECO:0000256" key="1">
    <source>
        <dbReference type="ARBA" id="ARBA00004429"/>
    </source>
</evidence>
<evidence type="ECO:0000256" key="2">
    <source>
        <dbReference type="ARBA" id="ARBA00022519"/>
    </source>
</evidence>
<feature type="transmembrane region" description="Helical" evidence="10">
    <location>
        <begin position="20"/>
        <end position="40"/>
    </location>
</feature>
<keyword evidence="6" id="KW-1278">Translocase</keyword>
<dbReference type="Proteomes" id="UP001432000">
    <property type="component" value="Chromosome"/>
</dbReference>
<evidence type="ECO:0000313" key="13">
    <source>
        <dbReference type="EMBL" id="WXG70571.1"/>
    </source>
</evidence>
<dbReference type="SUPFAM" id="SSF52540">
    <property type="entry name" value="P-loop containing nucleoside triphosphate hydrolases"/>
    <property type="match status" value="1"/>
</dbReference>
<dbReference type="InterPro" id="IPR011527">
    <property type="entry name" value="ABC1_TM_dom"/>
</dbReference>
<dbReference type="SMART" id="SM00382">
    <property type="entry name" value="AAA"/>
    <property type="match status" value="1"/>
</dbReference>
<evidence type="ECO:0000259" key="11">
    <source>
        <dbReference type="PROSITE" id="PS50893"/>
    </source>
</evidence>
<gene>
    <name evidence="13" type="ORF">WDS16_08785</name>
</gene>
<dbReference type="InterPro" id="IPR036640">
    <property type="entry name" value="ABC1_TM_sf"/>
</dbReference>
<keyword evidence="7 10" id="KW-1133">Transmembrane helix</keyword>
<keyword evidence="8 10" id="KW-0472">Membrane</keyword>
<dbReference type="PANTHER" id="PTHR24221">
    <property type="entry name" value="ATP-BINDING CASSETTE SUB-FAMILY B"/>
    <property type="match status" value="1"/>
</dbReference>
<dbReference type="PROSITE" id="PS50929">
    <property type="entry name" value="ABC_TM1F"/>
    <property type="match status" value="1"/>
</dbReference>
<dbReference type="PANTHER" id="PTHR24221:SF654">
    <property type="entry name" value="ATP-BINDING CASSETTE SUB-FAMILY B MEMBER 6"/>
    <property type="match status" value="1"/>
</dbReference>
<feature type="transmembrane region" description="Helical" evidence="10">
    <location>
        <begin position="52"/>
        <end position="77"/>
    </location>
</feature>
<keyword evidence="3 10" id="KW-0812">Transmembrane</keyword>
<evidence type="ECO:0000313" key="14">
    <source>
        <dbReference type="Proteomes" id="UP001432000"/>
    </source>
</evidence>
<accession>A0ABZ2PS96</accession>
<evidence type="ECO:0000256" key="7">
    <source>
        <dbReference type="ARBA" id="ARBA00022989"/>
    </source>
</evidence>
<dbReference type="Gene3D" id="1.20.1560.10">
    <property type="entry name" value="ABC transporter type 1, transmembrane domain"/>
    <property type="match status" value="1"/>
</dbReference>
<dbReference type="PROSITE" id="PS00211">
    <property type="entry name" value="ABC_TRANSPORTER_1"/>
    <property type="match status" value="1"/>
</dbReference>
<keyword evidence="5 13" id="KW-0067">ATP-binding</keyword>
<dbReference type="PROSITE" id="PS50893">
    <property type="entry name" value="ABC_TRANSPORTER_2"/>
    <property type="match status" value="1"/>
</dbReference>
<dbReference type="EMBL" id="CP147846">
    <property type="protein sequence ID" value="WXG70571.1"/>
    <property type="molecule type" value="Genomic_DNA"/>
</dbReference>
<dbReference type="InterPro" id="IPR003593">
    <property type="entry name" value="AAA+_ATPase"/>
</dbReference>
<organism evidence="13 14">
    <name type="scientific">Rhodococcus sovatensis</name>
    <dbReference type="NCBI Taxonomy" id="1805840"/>
    <lineage>
        <taxon>Bacteria</taxon>
        <taxon>Bacillati</taxon>
        <taxon>Actinomycetota</taxon>
        <taxon>Actinomycetes</taxon>
        <taxon>Mycobacteriales</taxon>
        <taxon>Nocardiaceae</taxon>
        <taxon>Rhodococcus</taxon>
    </lineage>
</organism>
<dbReference type="InterPro" id="IPR039421">
    <property type="entry name" value="Type_1_exporter"/>
</dbReference>
<sequence>MIGRTDALLEEPSGLRQLVFGYAVAGVSQGLVFGTLIPILRALLDGTVPWNWLVVAALGAAVSGISLVTTSNVGYYVGIEAVTDALMRRVSSHVATLPLGWFTSARAGQLSSIMSTSLQNLMNVPSVFLQQMTVAVTTPATVVVLIAFVDWRISAALLIPVPLLYYYFRAIKKVSGPEHDREERVNADASEKVLEFARLQPILRASGTLVGGWGELNDAIDASRESTRRSLDRQNAPLARYAATVVLTLALGLVCVAYLSMGGALQPTDAVVIMLFAVRFVEPLSLVGAYASGLQLADTALDSVEAVLDAPALPEPAHPRTPADGSVEFDHVAFGYAPDRPVVHDISFRCAPGTVTALIGPSGSGKSTLTRLIARFWDVDAGSVRIGGVDVREMSTTSIMNMTAMVFQNVYLFDDTVLENVRLGKPDATDEQIHTVARAARLDSVIDALPDGWDTRVGEGGSLLSGGQRQRVSIARALLKDAPIVLLDEATAALDGENEAAITAAVAELAVGRTVIVIAHRLSTVRGADQIVVLDGGGVENIGTHDQLIGRNGIYSDFFRDRSDAAGWTFGQEIPR</sequence>
<feature type="domain" description="ABC transporter" evidence="11">
    <location>
        <begin position="327"/>
        <end position="561"/>
    </location>
</feature>
<keyword evidence="2" id="KW-1003">Cell membrane</keyword>
<evidence type="ECO:0000256" key="3">
    <source>
        <dbReference type="ARBA" id="ARBA00022692"/>
    </source>
</evidence>
<evidence type="ECO:0000256" key="5">
    <source>
        <dbReference type="ARBA" id="ARBA00022840"/>
    </source>
</evidence>
<keyword evidence="4" id="KW-0547">Nucleotide-binding</keyword>
<comment type="subcellular location">
    <subcellularLocation>
        <location evidence="1">Cell inner membrane</location>
        <topology evidence="1">Multi-pass membrane protein</topology>
    </subcellularLocation>
</comment>
<comment type="similarity">
    <text evidence="9">Belongs to the ABC transporter superfamily. Siderophore-Fe(3+) uptake transporter (SIUT) (TC 3.A.1.21) family.</text>
</comment>
<keyword evidence="14" id="KW-1185">Reference proteome</keyword>
<name>A0ABZ2PS96_9NOCA</name>
<feature type="domain" description="ABC transmembrane type-1" evidence="12">
    <location>
        <begin position="18"/>
        <end position="296"/>
    </location>
</feature>
<dbReference type="Pfam" id="PF00664">
    <property type="entry name" value="ABC_membrane"/>
    <property type="match status" value="1"/>
</dbReference>
<evidence type="ECO:0000256" key="6">
    <source>
        <dbReference type="ARBA" id="ARBA00022967"/>
    </source>
</evidence>
<dbReference type="GO" id="GO:0005524">
    <property type="term" value="F:ATP binding"/>
    <property type="evidence" value="ECO:0007669"/>
    <property type="project" value="UniProtKB-KW"/>
</dbReference>
<keyword evidence="2" id="KW-0997">Cell inner membrane</keyword>
<dbReference type="InterPro" id="IPR003439">
    <property type="entry name" value="ABC_transporter-like_ATP-bd"/>
</dbReference>
<evidence type="ECO:0000256" key="8">
    <source>
        <dbReference type="ARBA" id="ARBA00023136"/>
    </source>
</evidence>
<dbReference type="SUPFAM" id="SSF90123">
    <property type="entry name" value="ABC transporter transmembrane region"/>
    <property type="match status" value="1"/>
</dbReference>
<dbReference type="InterPro" id="IPR027417">
    <property type="entry name" value="P-loop_NTPase"/>
</dbReference>